<dbReference type="EC" id="2.7.7.19" evidence="4"/>
<feature type="compositionally biased region" description="Polar residues" evidence="8">
    <location>
        <begin position="228"/>
        <end position="249"/>
    </location>
</feature>
<dbReference type="Pfam" id="PF22600">
    <property type="entry name" value="MTPAP-like_central"/>
    <property type="match status" value="1"/>
</dbReference>
<feature type="domain" description="PAP-associated" evidence="9">
    <location>
        <begin position="525"/>
        <end position="579"/>
    </location>
</feature>
<dbReference type="Proteomes" id="UP001174934">
    <property type="component" value="Unassembled WGS sequence"/>
</dbReference>
<evidence type="ECO:0000256" key="2">
    <source>
        <dbReference type="ARBA" id="ARBA00001946"/>
    </source>
</evidence>
<reference evidence="11" key="1">
    <citation type="submission" date="2023-06" db="EMBL/GenBank/DDBJ databases">
        <title>Genome-scale phylogeny and comparative genomics of the fungal order Sordariales.</title>
        <authorList>
            <consortium name="Lawrence Berkeley National Laboratory"/>
            <person name="Hensen N."/>
            <person name="Bonometti L."/>
            <person name="Westerberg I."/>
            <person name="Brannstrom I.O."/>
            <person name="Guillou S."/>
            <person name="Cros-Aarteil S."/>
            <person name="Calhoun S."/>
            <person name="Haridas S."/>
            <person name="Kuo A."/>
            <person name="Mondo S."/>
            <person name="Pangilinan J."/>
            <person name="Riley R."/>
            <person name="LaButti K."/>
            <person name="Andreopoulos B."/>
            <person name="Lipzen A."/>
            <person name="Chen C."/>
            <person name="Yanf M."/>
            <person name="Daum C."/>
            <person name="Ng V."/>
            <person name="Clum A."/>
            <person name="Steindorff A."/>
            <person name="Ohm R."/>
            <person name="Martin F."/>
            <person name="Silar P."/>
            <person name="Natvig D."/>
            <person name="Lalanne C."/>
            <person name="Gautier V."/>
            <person name="Ament-velasquez S.L."/>
            <person name="Kruys A."/>
            <person name="Hutchinson M.I."/>
            <person name="Powell A.J."/>
            <person name="Barry K."/>
            <person name="Miller A.N."/>
            <person name="Grigoriev I.V."/>
            <person name="Debuchy R."/>
            <person name="Gladieux P."/>
            <person name="Thoren M.H."/>
            <person name="Johannesson H."/>
        </authorList>
    </citation>
    <scope>NUCLEOTIDE SEQUENCE</scope>
    <source>
        <strain evidence="11">SMH3391-2</strain>
    </source>
</reference>
<evidence type="ECO:0000259" key="10">
    <source>
        <dbReference type="Pfam" id="PF22600"/>
    </source>
</evidence>
<dbReference type="Gene3D" id="1.10.1410.10">
    <property type="match status" value="1"/>
</dbReference>
<evidence type="ECO:0000256" key="4">
    <source>
        <dbReference type="ARBA" id="ARBA00012388"/>
    </source>
</evidence>
<evidence type="ECO:0000313" key="11">
    <source>
        <dbReference type="EMBL" id="KAK0628253.1"/>
    </source>
</evidence>
<feature type="region of interest" description="Disordered" evidence="8">
    <location>
        <begin position="79"/>
        <end position="291"/>
    </location>
</feature>
<organism evidence="11 12">
    <name type="scientific">Bombardia bombarda</name>
    <dbReference type="NCBI Taxonomy" id="252184"/>
    <lineage>
        <taxon>Eukaryota</taxon>
        <taxon>Fungi</taxon>
        <taxon>Dikarya</taxon>
        <taxon>Ascomycota</taxon>
        <taxon>Pezizomycotina</taxon>
        <taxon>Sordariomycetes</taxon>
        <taxon>Sordariomycetidae</taxon>
        <taxon>Sordariales</taxon>
        <taxon>Lasiosphaeriaceae</taxon>
        <taxon>Bombardia</taxon>
    </lineage>
</organism>
<dbReference type="PANTHER" id="PTHR12271">
    <property type="entry name" value="POLY A POLYMERASE CID PAP -RELATED"/>
    <property type="match status" value="1"/>
</dbReference>
<comment type="caution">
    <text evidence="11">The sequence shown here is derived from an EMBL/GenBank/DDBJ whole genome shotgun (WGS) entry which is preliminary data.</text>
</comment>
<evidence type="ECO:0000256" key="6">
    <source>
        <dbReference type="ARBA" id="ARBA00022723"/>
    </source>
</evidence>
<keyword evidence="12" id="KW-1185">Reference proteome</keyword>
<proteinExistence type="inferred from homology"/>
<gene>
    <name evidence="11" type="ORF">B0T17DRAFT_486800</name>
</gene>
<feature type="compositionally biased region" description="Low complexity" evidence="8">
    <location>
        <begin position="94"/>
        <end position="119"/>
    </location>
</feature>
<name>A0AA40C8M4_9PEZI</name>
<dbReference type="Pfam" id="PF03828">
    <property type="entry name" value="PAP_assoc"/>
    <property type="match status" value="1"/>
</dbReference>
<dbReference type="GO" id="GO:0031123">
    <property type="term" value="P:RNA 3'-end processing"/>
    <property type="evidence" value="ECO:0007669"/>
    <property type="project" value="TreeGrafter"/>
</dbReference>
<dbReference type="InterPro" id="IPR002058">
    <property type="entry name" value="PAP_assoc"/>
</dbReference>
<feature type="domain" description="Poly(A) RNA polymerase mitochondrial-like central palm" evidence="10">
    <location>
        <begin position="304"/>
        <end position="435"/>
    </location>
</feature>
<feature type="region of interest" description="Disordered" evidence="8">
    <location>
        <begin position="827"/>
        <end position="897"/>
    </location>
</feature>
<dbReference type="EMBL" id="JAULSR010000002">
    <property type="protein sequence ID" value="KAK0628253.1"/>
    <property type="molecule type" value="Genomic_DNA"/>
</dbReference>
<evidence type="ECO:0000313" key="12">
    <source>
        <dbReference type="Proteomes" id="UP001174934"/>
    </source>
</evidence>
<evidence type="ECO:0000256" key="8">
    <source>
        <dbReference type="SAM" id="MobiDB-lite"/>
    </source>
</evidence>
<keyword evidence="5" id="KW-0808">Transferase</keyword>
<dbReference type="GO" id="GO:1990817">
    <property type="term" value="F:poly(A) RNA polymerase activity"/>
    <property type="evidence" value="ECO:0007669"/>
    <property type="project" value="UniProtKB-EC"/>
</dbReference>
<dbReference type="InterPro" id="IPR054708">
    <property type="entry name" value="MTPAP-like_central"/>
</dbReference>
<dbReference type="GO" id="GO:0046872">
    <property type="term" value="F:metal ion binding"/>
    <property type="evidence" value="ECO:0007669"/>
    <property type="project" value="UniProtKB-KW"/>
</dbReference>
<dbReference type="GO" id="GO:0010605">
    <property type="term" value="P:negative regulation of macromolecule metabolic process"/>
    <property type="evidence" value="ECO:0007669"/>
    <property type="project" value="UniProtKB-ARBA"/>
</dbReference>
<dbReference type="PANTHER" id="PTHR12271:SF113">
    <property type="entry name" value="POLY(A) RNA POLYMERASE CID11"/>
    <property type="match status" value="1"/>
</dbReference>
<dbReference type="CDD" id="cd05402">
    <property type="entry name" value="NT_PAP_TUTase"/>
    <property type="match status" value="1"/>
</dbReference>
<feature type="compositionally biased region" description="Basic and acidic residues" evidence="8">
    <location>
        <begin position="1308"/>
        <end position="1317"/>
    </location>
</feature>
<feature type="region of interest" description="Disordered" evidence="8">
    <location>
        <begin position="643"/>
        <end position="676"/>
    </location>
</feature>
<dbReference type="InterPro" id="IPR043519">
    <property type="entry name" value="NT_sf"/>
</dbReference>
<dbReference type="SUPFAM" id="SSF81631">
    <property type="entry name" value="PAP/OAS1 substrate-binding domain"/>
    <property type="match status" value="1"/>
</dbReference>
<comment type="cofactor">
    <cofactor evidence="2">
        <name>Mg(2+)</name>
        <dbReference type="ChEBI" id="CHEBI:18420"/>
    </cofactor>
</comment>
<keyword evidence="6" id="KW-0479">Metal-binding</keyword>
<feature type="compositionally biased region" description="Low complexity" evidence="8">
    <location>
        <begin position="169"/>
        <end position="181"/>
    </location>
</feature>
<evidence type="ECO:0000256" key="1">
    <source>
        <dbReference type="ARBA" id="ARBA00001936"/>
    </source>
</evidence>
<feature type="compositionally biased region" description="Polar residues" evidence="8">
    <location>
        <begin position="757"/>
        <end position="773"/>
    </location>
</feature>
<dbReference type="SUPFAM" id="SSF81301">
    <property type="entry name" value="Nucleotidyltransferase"/>
    <property type="match status" value="1"/>
</dbReference>
<protein>
    <recommendedName>
        <fullName evidence="4">polynucleotide adenylyltransferase</fullName>
        <ecNumber evidence="4">2.7.7.19</ecNumber>
    </recommendedName>
</protein>
<sequence>MDGQSTTAESKHHYQQPTSWPRASSASSTPRANSTTTPDSSQGYFPTHLDLLPILFPHQSSVYQDKLLQYNKLLSASRGGGGGLQTPPLPPALSSPLTQHAPHTVKTTTTARSRSSSKVSNKDNLHTKLGAQSCHGNRSAKNIDIAERVPIMPAKEAPSNMSAKKHSEQQQQQQQQAHHQQPNTHGLPARPPPSNHSHNHPLPIAQSSSVPSTPHQHARKFSFESREQSPGATQNHSPRSAYSDTNGSVPSLRPLPPRLGGCRFETAIPHSRRRMPYNLGTDRLPNEDPEKIKSRLSEDDERKLTADMRELYDRLLPTKEVEINRQKLVQKLKRLLNEEWPGHDIQVHLFGSSGNLLCSDDSDVDICITTEWKELENVCLIADLLDRHGMEKVVCVSSAKVPIVKIWDPELNLACDMNVNNTLALENTRMVRTYVEIDERMRPLAMIIKYWTRRRIVNDAAFGGTLSSYTWICMIIAFLQLRDPPVLPALHQHHNQKLKKEDGTKSEFADDIDSLRGFGAKNKDSLAALLFQFFKFYAHEFDYDNHALSIRFGRVLTKIEKRWNFGTNNVLCIEEPFNTIRNLGNTADDTSFRGLHLELRRAFDLISEGKFEECCEEYVYPREEERVWQKRETAPRPILVRSASQHQSGRGGRAGFRGTQRFHRNGGNANRRASSSIANDPNAAFAQANLPVSMNPHEILWYNTHHSQLGIPQDILNTSLNSLNVLAAHETNLRFQLYTQAQQINQQQALAHAQRMQGGSAQSTDRSRTNSFDNPPLTAPIRSDLMYGYGYPVQHAPYFHPGFTTYPSSPASAAAAVMSGAASEYRRSLHRSTATNESGGSTGSGALRSQSQPASRTPMAATQGLNGYPGSCGQPHNGVSVFQPRQANGGPIPSFMSDEATDVEFDDGPTRVLSESPPEDMGLRHPGPGYYSNENSSLVGKGGIFPSAIPAFSDLSSQAGRRRLSTDQLPQSILDRRMKRTSRSPSPLGHSRAFSVGTNSAPLASAPFQQSNGMLTPNRGPVVVSSSAAKTGSSSAPVRQMAANDQFVPEDANFDNPLHIHQGPGSPWVDQVLSLASTMATATPPSNSSNYSERPVIVNGSSVNRSPATGQSAAEVSFQHRAMGAALHNAAPFTPMAIETNGVAGFSPPSTGRPRMISRQQQNGIAPLDLATGDFTVTQDLQHLSPVYENRSPSPTVVRRFDAPIIASPLRAQSGSGRELRSEFSRGAQKSSPVKSPPTGPSPKLDSASRSPILETRLNGLARENGHVRAAKSQSENLSVWQKSKPRKKCAADPKQAVNGFAQSEQLPKNDADRKGG</sequence>
<feature type="compositionally biased region" description="Polar residues" evidence="8">
    <location>
        <begin position="667"/>
        <end position="676"/>
    </location>
</feature>
<evidence type="ECO:0000256" key="7">
    <source>
        <dbReference type="ARBA" id="ARBA00022842"/>
    </source>
</evidence>
<feature type="region of interest" description="Disordered" evidence="8">
    <location>
        <begin position="1209"/>
        <end position="1317"/>
    </location>
</feature>
<feature type="region of interest" description="Disordered" evidence="8">
    <location>
        <begin position="1"/>
        <end position="44"/>
    </location>
</feature>
<dbReference type="Gene3D" id="3.30.460.10">
    <property type="entry name" value="Beta Polymerase, domain 2"/>
    <property type="match status" value="1"/>
</dbReference>
<evidence type="ECO:0000256" key="3">
    <source>
        <dbReference type="ARBA" id="ARBA00008593"/>
    </source>
</evidence>
<feature type="compositionally biased region" description="Polar residues" evidence="8">
    <location>
        <begin position="205"/>
        <end position="215"/>
    </location>
</feature>
<evidence type="ECO:0000259" key="9">
    <source>
        <dbReference type="Pfam" id="PF03828"/>
    </source>
</evidence>
<accession>A0AA40C8M4</accession>
<feature type="compositionally biased region" description="Polar residues" evidence="8">
    <location>
        <begin position="1272"/>
        <end position="1282"/>
    </location>
</feature>
<feature type="compositionally biased region" description="Low complexity" evidence="8">
    <location>
        <begin position="17"/>
        <end position="38"/>
    </location>
</feature>
<keyword evidence="7" id="KW-0460">Magnesium</keyword>
<feature type="region of interest" description="Disordered" evidence="8">
    <location>
        <begin position="749"/>
        <end position="777"/>
    </location>
</feature>
<evidence type="ECO:0000256" key="5">
    <source>
        <dbReference type="ARBA" id="ARBA00022679"/>
    </source>
</evidence>
<comment type="cofactor">
    <cofactor evidence="1">
        <name>Mn(2+)</name>
        <dbReference type="ChEBI" id="CHEBI:29035"/>
    </cofactor>
</comment>
<comment type="similarity">
    <text evidence="3">Belongs to the DNA polymerase type-B-like family.</text>
</comment>